<accession>A0ABW1Q079</accession>
<proteinExistence type="predicted"/>
<reference evidence="2" key="1">
    <citation type="journal article" date="2019" name="Int. J. Syst. Evol. Microbiol.">
        <title>The Global Catalogue of Microorganisms (GCM) 10K type strain sequencing project: providing services to taxonomists for standard genome sequencing and annotation.</title>
        <authorList>
            <consortium name="The Broad Institute Genomics Platform"/>
            <consortium name="The Broad Institute Genome Sequencing Center for Infectious Disease"/>
            <person name="Wu L."/>
            <person name="Ma J."/>
        </authorList>
    </citation>
    <scope>NUCLEOTIDE SEQUENCE [LARGE SCALE GENOMIC DNA]</scope>
    <source>
        <strain evidence="2">JCM30009</strain>
    </source>
</reference>
<evidence type="ECO:0000313" key="2">
    <source>
        <dbReference type="Proteomes" id="UP001596169"/>
    </source>
</evidence>
<protein>
    <recommendedName>
        <fullName evidence="3">DNA-binding protein</fullName>
    </recommendedName>
</protein>
<sequence length="60" mass="6811">MITDFMSEKRLSELLQKKRTAMCGLKKEHVFPETILTHPAQNSRQAVEKWLNAGGVNQAV</sequence>
<organism evidence="1 2">
    <name type="scientific">Citrobacter bitternis</name>
    <dbReference type="NCBI Taxonomy" id="1585982"/>
    <lineage>
        <taxon>Bacteria</taxon>
        <taxon>Pseudomonadati</taxon>
        <taxon>Pseudomonadota</taxon>
        <taxon>Gammaproteobacteria</taxon>
        <taxon>Enterobacterales</taxon>
        <taxon>Enterobacteriaceae</taxon>
        <taxon>Citrobacter</taxon>
    </lineage>
</organism>
<evidence type="ECO:0000313" key="1">
    <source>
        <dbReference type="EMBL" id="MFC6121491.1"/>
    </source>
</evidence>
<dbReference type="RefSeq" id="WP_108700901.1">
    <property type="nucleotide sequence ID" value="NZ_JBHSRG010000005.1"/>
</dbReference>
<keyword evidence="2" id="KW-1185">Reference proteome</keyword>
<evidence type="ECO:0008006" key="3">
    <source>
        <dbReference type="Google" id="ProtNLM"/>
    </source>
</evidence>
<name>A0ABW1Q079_9ENTR</name>
<gene>
    <name evidence="1" type="ORF">ACFPZP_10560</name>
</gene>
<dbReference type="EMBL" id="JBHSRG010000005">
    <property type="protein sequence ID" value="MFC6121491.1"/>
    <property type="molecule type" value="Genomic_DNA"/>
</dbReference>
<dbReference type="Proteomes" id="UP001596169">
    <property type="component" value="Unassembled WGS sequence"/>
</dbReference>
<comment type="caution">
    <text evidence="1">The sequence shown here is derived from an EMBL/GenBank/DDBJ whole genome shotgun (WGS) entry which is preliminary data.</text>
</comment>